<feature type="transmembrane region" description="Helical" evidence="1">
    <location>
        <begin position="85"/>
        <end position="104"/>
    </location>
</feature>
<accession>A0ABY4B5U1</accession>
<keyword evidence="1" id="KW-0472">Membrane</keyword>
<evidence type="ECO:0000256" key="1">
    <source>
        <dbReference type="SAM" id="Phobius"/>
    </source>
</evidence>
<reference evidence="2 3" key="1">
    <citation type="submission" date="2022-03" db="EMBL/GenBank/DDBJ databases">
        <title>Hymenobactersp. isolated from the air.</title>
        <authorList>
            <person name="Won M."/>
            <person name="Kwon S.-W."/>
        </authorList>
    </citation>
    <scope>NUCLEOTIDE SEQUENCE [LARGE SCALE GENOMIC DNA]</scope>
    <source>
        <strain evidence="2 3">KACC 22596</strain>
    </source>
</reference>
<evidence type="ECO:0000313" key="2">
    <source>
        <dbReference type="EMBL" id="UOE34154.1"/>
    </source>
</evidence>
<evidence type="ECO:0008006" key="4">
    <source>
        <dbReference type="Google" id="ProtNLM"/>
    </source>
</evidence>
<keyword evidence="1" id="KW-0812">Transmembrane</keyword>
<feature type="transmembrane region" description="Helical" evidence="1">
    <location>
        <begin position="110"/>
        <end position="128"/>
    </location>
</feature>
<evidence type="ECO:0000313" key="3">
    <source>
        <dbReference type="Proteomes" id="UP000831390"/>
    </source>
</evidence>
<organism evidence="2 3">
    <name type="scientific">Hymenobacter monticola</name>
    <dbReference type="NCBI Taxonomy" id="1705399"/>
    <lineage>
        <taxon>Bacteria</taxon>
        <taxon>Pseudomonadati</taxon>
        <taxon>Bacteroidota</taxon>
        <taxon>Cytophagia</taxon>
        <taxon>Cytophagales</taxon>
        <taxon>Hymenobacteraceae</taxon>
        <taxon>Hymenobacter</taxon>
    </lineage>
</organism>
<protein>
    <recommendedName>
        <fullName evidence="4">DUF3754 domain-containing protein</fullName>
    </recommendedName>
</protein>
<dbReference type="RefSeq" id="WP_243514930.1">
    <property type="nucleotide sequence ID" value="NZ_CP094534.1"/>
</dbReference>
<gene>
    <name evidence="2" type="ORF">MTP16_00540</name>
</gene>
<dbReference type="EMBL" id="CP094534">
    <property type="protein sequence ID" value="UOE34154.1"/>
    <property type="molecule type" value="Genomic_DNA"/>
</dbReference>
<sequence>MSDIVSLDEVEQLQQEIEAAVREPDPVLANLLITRCHYLLSQALQRALGAGAGANFHSWAVWGSRKAGVTIRQEDLDDARRDGTIVGGIVGALVGVGCGWLLQFPLWLEPGAAVLGAACGIAAGRLIINRSRRRSAGLVLAGNRTVLEDIGLQTVRFLRWLVQAAPAQPADAAAFLAPLQPGAVGQQNQELLRQAFTQYYRARMASSAAEKEQATYFGNCFAVWHEHVRLEPYIQGAMPLIIRRCVTQRLLQFDIGAVRLAVAQDVPANEAAAALALPQSAQSEQALALLRQGSGNVQSGTPFRGTAAGDWTRIKERMRYVFALFQAFHAEPQVFSSPYDAAQLAALAAGQRPAGTW</sequence>
<name>A0ABY4B5U1_9BACT</name>
<dbReference type="Proteomes" id="UP000831390">
    <property type="component" value="Chromosome"/>
</dbReference>
<proteinExistence type="predicted"/>
<keyword evidence="1" id="KW-1133">Transmembrane helix</keyword>
<keyword evidence="3" id="KW-1185">Reference proteome</keyword>